<evidence type="ECO:0000313" key="6">
    <source>
        <dbReference type="Proteomes" id="UP000641152"/>
    </source>
</evidence>
<accession>A0ABR9DF82</accession>
<sequence>MIQQVSKRYDAYRDSGVEWLGEIPKHWKQNHLKRICRKITDGAHTSPDLSSNDYPFLTVVNLNNGKLDFDNCLFTSSDDYEKLVRNGCQPRKYDVLYSKDGTISETAVIHKDKNFVVGSSFIIIRPDLNITNSVYISYLLSSVVMRFQARIYVKGASLPRISIFNVSKLISITPSLPEQKSIVDYLDEKTAQIDQQIDLLSQKAKRYGELKQALINETVTRGLDITVPLKDSGIEWIGEIPTHWDLQRIGTAFEERSEKVSDTDYPPLSVSMGGIVPQMESVAKTDNNDNRKRVAVGDYVINSRSDRRGASGISIYDGSVSVINIVLAPRRAFFGKYLHHLFRSYRFIEEFYRVGRGIVDDLWTTRYSVMKAIEFAYPSYDEQKAIADYLDQKTAQIDAIVETINTQIDNLKALRKTLINDVVTGKICIL</sequence>
<dbReference type="Proteomes" id="UP000641152">
    <property type="component" value="Unassembled WGS sequence"/>
</dbReference>
<name>A0ABR9DF82_9GAMM</name>
<dbReference type="GO" id="GO:0004519">
    <property type="term" value="F:endonuclease activity"/>
    <property type="evidence" value="ECO:0007669"/>
    <property type="project" value="UniProtKB-KW"/>
</dbReference>
<dbReference type="Pfam" id="PF01420">
    <property type="entry name" value="Methylase_S"/>
    <property type="match status" value="1"/>
</dbReference>
<evidence type="ECO:0000256" key="3">
    <source>
        <dbReference type="ARBA" id="ARBA00023125"/>
    </source>
</evidence>
<gene>
    <name evidence="5" type="ORF">EBB_14740</name>
</gene>
<keyword evidence="6" id="KW-1185">Reference proteome</keyword>
<comment type="similarity">
    <text evidence="1">Belongs to the type-I restriction system S methylase family.</text>
</comment>
<dbReference type="RefSeq" id="WP_192394531.1">
    <property type="nucleotide sequence ID" value="NZ_CAJHIU010000002.1"/>
</dbReference>
<evidence type="ECO:0000256" key="2">
    <source>
        <dbReference type="ARBA" id="ARBA00022747"/>
    </source>
</evidence>
<dbReference type="Gene3D" id="3.90.220.20">
    <property type="entry name" value="DNA methylase specificity domains"/>
    <property type="match status" value="2"/>
</dbReference>
<feature type="domain" description="Type I restriction modification DNA specificity" evidence="4">
    <location>
        <begin position="24"/>
        <end position="194"/>
    </location>
</feature>
<comment type="caution">
    <text evidence="5">The sequence shown here is derived from an EMBL/GenBank/DDBJ whole genome shotgun (WGS) entry which is preliminary data.</text>
</comment>
<dbReference type="InterPro" id="IPR044946">
    <property type="entry name" value="Restrct_endonuc_typeI_TRD_sf"/>
</dbReference>
<keyword evidence="5" id="KW-0540">Nuclease</keyword>
<organism evidence="5 6">
    <name type="scientific">Methylomonas fluvii</name>
    <dbReference type="NCBI Taxonomy" id="1854564"/>
    <lineage>
        <taxon>Bacteria</taxon>
        <taxon>Pseudomonadati</taxon>
        <taxon>Pseudomonadota</taxon>
        <taxon>Gammaproteobacteria</taxon>
        <taxon>Methylococcales</taxon>
        <taxon>Methylococcaceae</taxon>
        <taxon>Methylomonas</taxon>
    </lineage>
</organism>
<dbReference type="PANTHER" id="PTHR30408">
    <property type="entry name" value="TYPE-1 RESTRICTION ENZYME ECOKI SPECIFICITY PROTEIN"/>
    <property type="match status" value="1"/>
</dbReference>
<proteinExistence type="inferred from homology"/>
<evidence type="ECO:0000256" key="1">
    <source>
        <dbReference type="ARBA" id="ARBA00010923"/>
    </source>
</evidence>
<evidence type="ECO:0000313" key="5">
    <source>
        <dbReference type="EMBL" id="MBD9361755.1"/>
    </source>
</evidence>
<dbReference type="EMBL" id="JACXST010000002">
    <property type="protein sequence ID" value="MBD9361755.1"/>
    <property type="molecule type" value="Genomic_DNA"/>
</dbReference>
<dbReference type="PANTHER" id="PTHR30408:SF12">
    <property type="entry name" value="TYPE I RESTRICTION ENZYME MJAVIII SPECIFICITY SUBUNIT"/>
    <property type="match status" value="1"/>
</dbReference>
<dbReference type="InterPro" id="IPR000055">
    <property type="entry name" value="Restrct_endonuc_typeI_TRD"/>
</dbReference>
<protein>
    <submittedName>
        <fullName evidence="5">Restriction endonuclease subunit S</fullName>
    </submittedName>
</protein>
<dbReference type="InterPro" id="IPR052021">
    <property type="entry name" value="Type-I_RS_S_subunit"/>
</dbReference>
<dbReference type="Gene3D" id="1.10.287.1120">
    <property type="entry name" value="Bipartite methylase S protein"/>
    <property type="match status" value="1"/>
</dbReference>
<reference evidence="5 6" key="1">
    <citation type="submission" date="2020-09" db="EMBL/GenBank/DDBJ databases">
        <title>Methylomonas albis sp. nov. and Methylomonas fluvii sp. nov.: Two cold-adapted methanotrophs from the River Elbe and an amended description of Methylovulum psychrotolerans strain Eb1.</title>
        <authorList>
            <person name="Bussmann I.K."/>
            <person name="Klings K.-W."/>
            <person name="Warnstedt J."/>
            <person name="Hoppert M."/>
            <person name="Saborowski A."/>
            <person name="Horn F."/>
            <person name="Liebner S."/>
        </authorList>
    </citation>
    <scope>NUCLEOTIDE SEQUENCE [LARGE SCALE GENOMIC DNA]</scope>
    <source>
        <strain evidence="5 6">EbB</strain>
    </source>
</reference>
<evidence type="ECO:0000259" key="4">
    <source>
        <dbReference type="Pfam" id="PF01420"/>
    </source>
</evidence>
<keyword evidence="5" id="KW-0378">Hydrolase</keyword>
<keyword evidence="5" id="KW-0255">Endonuclease</keyword>
<keyword evidence="2" id="KW-0680">Restriction system</keyword>
<keyword evidence="3" id="KW-0238">DNA-binding</keyword>
<dbReference type="SUPFAM" id="SSF116734">
    <property type="entry name" value="DNA methylase specificity domain"/>
    <property type="match status" value="2"/>
</dbReference>